<reference evidence="1 2" key="1">
    <citation type="submission" date="2015-04" db="EMBL/GenBank/DDBJ databases">
        <authorList>
            <person name="Syromyatnikov M.Y."/>
            <person name="Popov V.N."/>
        </authorList>
    </citation>
    <scope>NUCLEOTIDE SEQUENCE [LARGE SCALE GENOMIC DNA]</scope>
</reference>
<evidence type="ECO:0000313" key="2">
    <source>
        <dbReference type="Proteomes" id="UP000183832"/>
    </source>
</evidence>
<evidence type="ECO:0000313" key="1">
    <source>
        <dbReference type="EMBL" id="CRK95097.1"/>
    </source>
</evidence>
<name>A0A1J1I9I7_9DIPT</name>
<protein>
    <submittedName>
        <fullName evidence="1">CLUMA_CG008575, isoform A</fullName>
    </submittedName>
</protein>
<dbReference type="AlphaFoldDB" id="A0A1J1I9I7"/>
<proteinExistence type="predicted"/>
<organism evidence="1 2">
    <name type="scientific">Clunio marinus</name>
    <dbReference type="NCBI Taxonomy" id="568069"/>
    <lineage>
        <taxon>Eukaryota</taxon>
        <taxon>Metazoa</taxon>
        <taxon>Ecdysozoa</taxon>
        <taxon>Arthropoda</taxon>
        <taxon>Hexapoda</taxon>
        <taxon>Insecta</taxon>
        <taxon>Pterygota</taxon>
        <taxon>Neoptera</taxon>
        <taxon>Endopterygota</taxon>
        <taxon>Diptera</taxon>
        <taxon>Nematocera</taxon>
        <taxon>Chironomoidea</taxon>
        <taxon>Chironomidae</taxon>
        <taxon>Clunio</taxon>
    </lineage>
</organism>
<dbReference type="EMBL" id="CVRI01000040">
    <property type="protein sequence ID" value="CRK95097.1"/>
    <property type="molecule type" value="Genomic_DNA"/>
</dbReference>
<accession>A0A1J1I9I7</accession>
<dbReference type="Proteomes" id="UP000183832">
    <property type="component" value="Unassembled WGS sequence"/>
</dbReference>
<sequence>MKTYSITESRRLEAKILRDQSESPKSPQSIVNYNIGKFIRINRPEFKNPTKALKNNSKSVRIWCLNNINDSFSIFSLFVFIRPSVEQLRISVPNRMENSFSQKSIKADGAT</sequence>
<keyword evidence="2" id="KW-1185">Reference proteome</keyword>
<gene>
    <name evidence="1" type="ORF">CLUMA_CG008575</name>
</gene>